<sequence length="94" mass="10226">MEKVTNIFFVLLLISSCLILRSEGKCKSVAECDPRRCRMGQHIICSTQHECTCAHGSPIGGQCDRLGDCDLSGCPPTSHVICDLIRSVCTCIPN</sequence>
<feature type="chain" id="PRO_5003102471" evidence="1">
    <location>
        <begin position="25"/>
        <end position="94"/>
    </location>
</feature>
<evidence type="ECO:0000313" key="3">
    <source>
        <dbReference type="Proteomes" id="UP000008694"/>
    </source>
</evidence>
<dbReference type="Proteomes" id="UP000008694">
    <property type="component" value="Unassembled WGS sequence"/>
</dbReference>
<evidence type="ECO:0000256" key="1">
    <source>
        <dbReference type="SAM" id="SignalP"/>
    </source>
</evidence>
<evidence type="ECO:0000313" key="2">
    <source>
        <dbReference type="EMBL" id="EFH47330.1"/>
    </source>
</evidence>
<dbReference type="EMBL" id="GL348718">
    <property type="protein sequence ID" value="EFH47330.1"/>
    <property type="molecule type" value="Genomic_DNA"/>
</dbReference>
<name>D7LXE9_ARALL</name>
<dbReference type="AlphaFoldDB" id="D7LXE9"/>
<feature type="signal peptide" evidence="1">
    <location>
        <begin position="1"/>
        <end position="24"/>
    </location>
</feature>
<keyword evidence="3" id="KW-1185">Reference proteome</keyword>
<proteinExistence type="predicted"/>
<dbReference type="PROSITE" id="PS51257">
    <property type="entry name" value="PROKAR_LIPOPROTEIN"/>
    <property type="match status" value="1"/>
</dbReference>
<dbReference type="KEGG" id="aly:9307141"/>
<dbReference type="Gramene" id="scaffold_600343.1">
    <property type="protein sequence ID" value="scaffold_600343.1"/>
    <property type="gene ID" value="scaffold_600343.1"/>
</dbReference>
<protein>
    <submittedName>
        <fullName evidence="2">Uncharacterized protein</fullName>
    </submittedName>
</protein>
<keyword evidence="1" id="KW-0732">Signal</keyword>
<gene>
    <name evidence="2" type="ORF">ARALYDRAFT_908286</name>
</gene>
<dbReference type="HOGENOM" id="CLU_2389210_0_0_1"/>
<organism evidence="3">
    <name type="scientific">Arabidopsis lyrata subsp. lyrata</name>
    <name type="common">Lyre-leaved rock-cress</name>
    <dbReference type="NCBI Taxonomy" id="81972"/>
    <lineage>
        <taxon>Eukaryota</taxon>
        <taxon>Viridiplantae</taxon>
        <taxon>Streptophyta</taxon>
        <taxon>Embryophyta</taxon>
        <taxon>Tracheophyta</taxon>
        <taxon>Spermatophyta</taxon>
        <taxon>Magnoliopsida</taxon>
        <taxon>eudicotyledons</taxon>
        <taxon>Gunneridae</taxon>
        <taxon>Pentapetalae</taxon>
        <taxon>rosids</taxon>
        <taxon>malvids</taxon>
        <taxon>Brassicales</taxon>
        <taxon>Brassicaceae</taxon>
        <taxon>Camelineae</taxon>
        <taxon>Arabidopsis</taxon>
    </lineage>
</organism>
<accession>D7LXE9</accession>
<dbReference type="OrthoDB" id="1049366at2759"/>
<reference evidence="3" key="1">
    <citation type="journal article" date="2011" name="Nat. Genet.">
        <title>The Arabidopsis lyrata genome sequence and the basis of rapid genome size change.</title>
        <authorList>
            <person name="Hu T.T."/>
            <person name="Pattyn P."/>
            <person name="Bakker E.G."/>
            <person name="Cao J."/>
            <person name="Cheng J.-F."/>
            <person name="Clark R.M."/>
            <person name="Fahlgren N."/>
            <person name="Fawcett J.A."/>
            <person name="Grimwood J."/>
            <person name="Gundlach H."/>
            <person name="Haberer G."/>
            <person name="Hollister J.D."/>
            <person name="Ossowski S."/>
            <person name="Ottilar R.P."/>
            <person name="Salamov A.A."/>
            <person name="Schneeberger K."/>
            <person name="Spannagl M."/>
            <person name="Wang X."/>
            <person name="Yang L."/>
            <person name="Nasrallah M.E."/>
            <person name="Bergelson J."/>
            <person name="Carrington J.C."/>
            <person name="Gaut B.S."/>
            <person name="Schmutz J."/>
            <person name="Mayer K.F.X."/>
            <person name="Van de Peer Y."/>
            <person name="Grigoriev I.V."/>
            <person name="Nordborg M."/>
            <person name="Weigel D."/>
            <person name="Guo Y.-L."/>
        </authorList>
    </citation>
    <scope>NUCLEOTIDE SEQUENCE [LARGE SCALE GENOMIC DNA]</scope>
    <source>
        <strain evidence="3">cv. MN47</strain>
    </source>
</reference>